<accession>A0A7S3JUT5</accession>
<name>A0A7S3JUT5_9STRA</name>
<protein>
    <recommendedName>
        <fullName evidence="1">Phosphodiester glycosidase domain-containing protein</fullName>
    </recommendedName>
</protein>
<dbReference type="PANTHER" id="PTHR40446">
    <property type="entry name" value="N-ACETYLGLUCOSAMINE-1-PHOSPHODIESTER ALPHA-N-ACETYLGLUCOSAMINIDASE"/>
    <property type="match status" value="1"/>
</dbReference>
<dbReference type="GO" id="GO:0033299">
    <property type="term" value="P:secretion of lysosomal enzymes"/>
    <property type="evidence" value="ECO:0007669"/>
    <property type="project" value="TreeGrafter"/>
</dbReference>
<gene>
    <name evidence="2" type="ORF">ALAG00032_LOCUS4730</name>
</gene>
<organism evidence="2">
    <name type="scientific">Aureoumbra lagunensis</name>
    <dbReference type="NCBI Taxonomy" id="44058"/>
    <lineage>
        <taxon>Eukaryota</taxon>
        <taxon>Sar</taxon>
        <taxon>Stramenopiles</taxon>
        <taxon>Ochrophyta</taxon>
        <taxon>Pelagophyceae</taxon>
        <taxon>Pelagomonadales</taxon>
        <taxon>Aureoumbra</taxon>
    </lineage>
</organism>
<evidence type="ECO:0000259" key="1">
    <source>
        <dbReference type="Pfam" id="PF09992"/>
    </source>
</evidence>
<dbReference type="PANTHER" id="PTHR40446:SF2">
    <property type="entry name" value="N-ACETYLGLUCOSAMINE-1-PHOSPHODIESTER ALPHA-N-ACETYLGLUCOSAMINIDASE"/>
    <property type="match status" value="1"/>
</dbReference>
<evidence type="ECO:0000313" key="2">
    <source>
        <dbReference type="EMBL" id="CAE0363989.1"/>
    </source>
</evidence>
<proteinExistence type="predicted"/>
<sequence>MKMKERFTQILFFLRVSNNLQVIKGSKIGVFSNDYEIVSWPETNSQDLVHHQVNGFTSKGKAWSGWLALFDPSKFKFALPANKCGSLAATSATSATENCIYATNGGFFDIDTGACIGNIVMNNTVIQNVNTTAVLFGLLYINNHTNGTLIGYTSSSAIADEQLKFSYAINGRGWLVRNGKSYLTNATIAEDLDNSFIIEEAPRTTIGILKNGTHFLFQIDGEEDIRVGMNLHEITRTLLLDIDAYQAVNLDGGGSSVSVFNSTVISSPTCLDTSHICERNVSSIACIHD</sequence>
<dbReference type="InterPro" id="IPR018711">
    <property type="entry name" value="NAGPA"/>
</dbReference>
<dbReference type="Pfam" id="PF09992">
    <property type="entry name" value="NAGPA"/>
    <property type="match status" value="1"/>
</dbReference>
<reference evidence="2" key="1">
    <citation type="submission" date="2021-01" db="EMBL/GenBank/DDBJ databases">
        <authorList>
            <person name="Corre E."/>
            <person name="Pelletier E."/>
            <person name="Niang G."/>
            <person name="Scheremetjew M."/>
            <person name="Finn R."/>
            <person name="Kale V."/>
            <person name="Holt S."/>
            <person name="Cochrane G."/>
            <person name="Meng A."/>
            <person name="Brown T."/>
            <person name="Cohen L."/>
        </authorList>
    </citation>
    <scope>NUCLEOTIDE SEQUENCE</scope>
    <source>
        <strain evidence="2">CCMP1510</strain>
    </source>
</reference>
<dbReference type="EMBL" id="HBIJ01006727">
    <property type="protein sequence ID" value="CAE0363989.1"/>
    <property type="molecule type" value="Transcribed_RNA"/>
</dbReference>
<dbReference type="AlphaFoldDB" id="A0A7S3JUT5"/>
<feature type="domain" description="Phosphodiester glycosidase" evidence="1">
    <location>
        <begin position="98"/>
        <end position="287"/>
    </location>
</feature>